<name>A0ABZ3D5V6_9PROT</name>
<dbReference type="EMBL" id="CP152276">
    <property type="protein sequence ID" value="XAE41172.1"/>
    <property type="molecule type" value="Genomic_DNA"/>
</dbReference>
<accession>A0ABZ3D5V6</accession>
<evidence type="ECO:0000313" key="5">
    <source>
        <dbReference type="EMBL" id="XAE44256.1"/>
    </source>
</evidence>
<reference evidence="4 6" key="1">
    <citation type="submission" date="2024-04" db="EMBL/GenBank/DDBJ databases">
        <title>Complete genome sequence of Nguyenibacter vanlangesis HBCM-1154, a strain capable of nitrogen fixation, IAA production, and phosphorus solubilization isolated from sugarcane soil.</title>
        <authorList>
            <person name="MY HANH P."/>
        </authorList>
    </citation>
    <scope>NUCLEOTIDE SEQUENCE [LARGE SCALE GENOMIC DNA]</scope>
    <source>
        <strain evidence="4 6">HBCM 1154</strain>
    </source>
</reference>
<evidence type="ECO:0000313" key="1">
    <source>
        <dbReference type="EMBL" id="XAE41172.1"/>
    </source>
</evidence>
<evidence type="ECO:0000313" key="6">
    <source>
        <dbReference type="Proteomes" id="UP001449795"/>
    </source>
</evidence>
<dbReference type="EMBL" id="CP152276">
    <property type="protein sequence ID" value="XAE41770.1"/>
    <property type="molecule type" value="Genomic_DNA"/>
</dbReference>
<dbReference type="EMBL" id="CP152276">
    <property type="protein sequence ID" value="XAE41177.1"/>
    <property type="molecule type" value="Genomic_DNA"/>
</dbReference>
<dbReference type="EMBL" id="CP152276">
    <property type="protein sequence ID" value="XAE43177.1"/>
    <property type="molecule type" value="Genomic_DNA"/>
</dbReference>
<dbReference type="InterPro" id="IPR002514">
    <property type="entry name" value="Transposase_8"/>
</dbReference>
<evidence type="ECO:0000313" key="3">
    <source>
        <dbReference type="EMBL" id="XAE41770.1"/>
    </source>
</evidence>
<sequence length="174" mass="19059">MMLSISAGWATVMTHDDFGNDGFEPDISTTTGIIDSHMTGRNDGHMTSSYGAGPREEIEIRRRVIRRRRWSDQEKVRILEEAFAPGASRRAVAEQYGIAQAQLYIWRKQLMMFPAAEGFMPVHVGGLAMTARQPGASSPVAAVEIVLPNGISIRTGTTFDPDAVCRLVLGLGRP</sequence>
<evidence type="ECO:0000313" key="4">
    <source>
        <dbReference type="EMBL" id="XAE43177.1"/>
    </source>
</evidence>
<dbReference type="NCBIfam" id="NF047593">
    <property type="entry name" value="IS66_ISAeme5_TnpA"/>
    <property type="match status" value="1"/>
</dbReference>
<dbReference type="SUPFAM" id="SSF48295">
    <property type="entry name" value="TrpR-like"/>
    <property type="match status" value="1"/>
</dbReference>
<dbReference type="Pfam" id="PF01527">
    <property type="entry name" value="HTH_Tnp_1"/>
    <property type="match status" value="1"/>
</dbReference>
<dbReference type="InterPro" id="IPR010921">
    <property type="entry name" value="Trp_repressor/repl_initiator"/>
</dbReference>
<gene>
    <name evidence="4" type="ORF">AAC691_01530</name>
    <name evidence="5" type="ORF">AAC691_07450</name>
    <name evidence="1" type="ORF">AAC691_12675</name>
    <name evidence="2" type="ORF">AAC691_12705</name>
    <name evidence="3" type="ORF">AAC691_16015</name>
</gene>
<dbReference type="NCBIfam" id="NF047595">
    <property type="entry name" value="IS66_ISRel24_TnpA"/>
    <property type="match status" value="1"/>
</dbReference>
<keyword evidence="6" id="KW-1185">Reference proteome</keyword>
<dbReference type="RefSeq" id="WP_342627162.1">
    <property type="nucleotide sequence ID" value="NZ_CP152276.1"/>
</dbReference>
<dbReference type="EMBL" id="CP152276">
    <property type="protein sequence ID" value="XAE44256.1"/>
    <property type="molecule type" value="Genomic_DNA"/>
</dbReference>
<organism evidence="4 6">
    <name type="scientific">Nguyenibacter vanlangensis</name>
    <dbReference type="NCBI Taxonomy" id="1216886"/>
    <lineage>
        <taxon>Bacteria</taxon>
        <taxon>Pseudomonadati</taxon>
        <taxon>Pseudomonadota</taxon>
        <taxon>Alphaproteobacteria</taxon>
        <taxon>Acetobacterales</taxon>
        <taxon>Acetobacteraceae</taxon>
        <taxon>Nguyenibacter</taxon>
    </lineage>
</organism>
<proteinExistence type="predicted"/>
<dbReference type="Gene3D" id="1.10.10.60">
    <property type="entry name" value="Homeodomain-like"/>
    <property type="match status" value="1"/>
</dbReference>
<protein>
    <submittedName>
        <fullName evidence="4">Transposase</fullName>
    </submittedName>
</protein>
<evidence type="ECO:0000313" key="2">
    <source>
        <dbReference type="EMBL" id="XAE41177.1"/>
    </source>
</evidence>
<dbReference type="Proteomes" id="UP001449795">
    <property type="component" value="Chromosome"/>
</dbReference>